<name>A0ACC0CWN5_9PEZI</name>
<evidence type="ECO:0000313" key="2">
    <source>
        <dbReference type="Proteomes" id="UP001497680"/>
    </source>
</evidence>
<comment type="caution">
    <text evidence="1">The sequence shown here is derived from an EMBL/GenBank/DDBJ whole genome shotgun (WGS) entry which is preliminary data.</text>
</comment>
<gene>
    <name evidence="1" type="ORF">F4821DRAFT_242096</name>
</gene>
<accession>A0ACC0CWN5</accession>
<organism evidence="1 2">
    <name type="scientific">Hypoxylon rubiginosum</name>
    <dbReference type="NCBI Taxonomy" id="110542"/>
    <lineage>
        <taxon>Eukaryota</taxon>
        <taxon>Fungi</taxon>
        <taxon>Dikarya</taxon>
        <taxon>Ascomycota</taxon>
        <taxon>Pezizomycotina</taxon>
        <taxon>Sordariomycetes</taxon>
        <taxon>Xylariomycetidae</taxon>
        <taxon>Xylariales</taxon>
        <taxon>Hypoxylaceae</taxon>
        <taxon>Hypoxylon</taxon>
    </lineage>
</organism>
<proteinExistence type="predicted"/>
<keyword evidence="2" id="KW-1185">Reference proteome</keyword>
<protein>
    <submittedName>
        <fullName evidence="1">MFS general substrate transporter</fullName>
    </submittedName>
</protein>
<dbReference type="Proteomes" id="UP001497680">
    <property type="component" value="Unassembled WGS sequence"/>
</dbReference>
<evidence type="ECO:0000313" key="1">
    <source>
        <dbReference type="EMBL" id="KAI6084864.1"/>
    </source>
</evidence>
<reference evidence="1 2" key="1">
    <citation type="journal article" date="2022" name="New Phytol.">
        <title>Ecological generalism drives hyperdiversity of secondary metabolite gene clusters in xylarialean endophytes.</title>
        <authorList>
            <person name="Franco M.E.E."/>
            <person name="Wisecaver J.H."/>
            <person name="Arnold A.E."/>
            <person name="Ju Y.M."/>
            <person name="Slot J.C."/>
            <person name="Ahrendt S."/>
            <person name="Moore L.P."/>
            <person name="Eastman K.E."/>
            <person name="Scott K."/>
            <person name="Konkel Z."/>
            <person name="Mondo S.J."/>
            <person name="Kuo A."/>
            <person name="Hayes R.D."/>
            <person name="Haridas S."/>
            <person name="Andreopoulos B."/>
            <person name="Riley R."/>
            <person name="LaButti K."/>
            <person name="Pangilinan J."/>
            <person name="Lipzen A."/>
            <person name="Amirebrahimi M."/>
            <person name="Yan J."/>
            <person name="Adam C."/>
            <person name="Keymanesh K."/>
            <person name="Ng V."/>
            <person name="Louie K."/>
            <person name="Northen T."/>
            <person name="Drula E."/>
            <person name="Henrissat B."/>
            <person name="Hsieh H.M."/>
            <person name="Youens-Clark K."/>
            <person name="Lutzoni F."/>
            <person name="Miadlikowska J."/>
            <person name="Eastwood D.C."/>
            <person name="Hamelin R.C."/>
            <person name="Grigoriev I.V."/>
            <person name="U'Ren J.M."/>
        </authorList>
    </citation>
    <scope>NUCLEOTIDE SEQUENCE [LARGE SCALE GENOMIC DNA]</scope>
    <source>
        <strain evidence="1 2">ER1909</strain>
    </source>
</reference>
<sequence>MNDCEKSTIPPKGHDDDETRSRLSEEKDVASEPPEQSGHLTEVEAEAEDSDDGNDGGSEDAVEDGNVSRDLETLSRVSSGPPYTVFSPSIKRWIIFMNCISAFISPITANIYFPAIPALSRDLGVSVGQINLTLTTYMIFQGLAPTFFGDFADAAGRRPAFIVAFVIYFGANIGLALQRNYAALLVLRMLQSGGSSGTLALVYAVVADIAPSSERGKYLGIVGAGLTIGPALGPVIGGLLSQYLGWPSIFWFLCIVTIVWIVPYVLTVPETGRKVVGNGSIAPQGWNMTLIDYIRFKRQARYRPSNQERQKIRFPNPFNTLAVLRNKDMAMVLFYNALVYIGFMTVTATLSSQFADIYHYNDIQLGLCYLPIGVATTVASISNGYLADWNFRRIAKKMGVTIDRKRGNDLRGFPIEKARLQLAYPYLMVGALVYIGYGWALHYETPVAVPLVLSFFIGYLVTGPFQIINMLIVDLYPGAPATATAANNLCRCLSGAVATAVIQDIINAWGRGWAFTFIGLLFAAFSPALLIIQKYGPKWREERYQRMKKASEKKEAEVREKEKIATEQNDGVLVVSQPTSK</sequence>
<dbReference type="EMBL" id="MU394332">
    <property type="protein sequence ID" value="KAI6084864.1"/>
    <property type="molecule type" value="Genomic_DNA"/>
</dbReference>